<evidence type="ECO:0000313" key="3">
    <source>
        <dbReference type="EMBL" id="ARF10985.1"/>
    </source>
</evidence>
<organism evidence="3">
    <name type="scientific">Hokovirus HKV1</name>
    <dbReference type="NCBI Taxonomy" id="1977638"/>
    <lineage>
        <taxon>Viruses</taxon>
        <taxon>Varidnaviria</taxon>
        <taxon>Bamfordvirae</taxon>
        <taxon>Nucleocytoviricota</taxon>
        <taxon>Megaviricetes</taxon>
        <taxon>Imitervirales</taxon>
        <taxon>Mimiviridae</taxon>
        <taxon>Klosneuvirinae</taxon>
        <taxon>Hokovirus</taxon>
    </lineage>
</organism>
<protein>
    <submittedName>
        <fullName evidence="3">Uncharacterized protein</fullName>
    </submittedName>
</protein>
<evidence type="ECO:0000256" key="2">
    <source>
        <dbReference type="SAM" id="MobiDB-lite"/>
    </source>
</evidence>
<sequence>MSLSINTFKDNIKKRDDSLNSRKKAALDAFKAAIREDKNKDKQQNLNNIKRNLENFQHQCLNLEKNKNQDNLYPLIMKDCEKYMAKYFKKKFDILADEKIKAIESDKNNCFKPDYYPFAQKICDKWTTDSIKKMQATEKTENKALKTQIKSSKKAAETSSSIEAQKNKQKELEKNYKQTCIGSNKDKPQCVQWKKDIDKLKANVENKGDKNLDVMAKCINFTIRSEVRGFWGEYNDQDKKYMIDLAKDTINNFLNKNIQVPKDYISNQINKIRKGSITKIIGNIKSAVDENNFLEATHITLNNYIYIVAYYCLFSTNFDKKQSEAKFNNLTGSYHLLNTRYISKYFNVKEFEKIVNAAQINGKYDKNKCSNVKEDILNLKVIFAPEMKNIVVLLDDYLKTQK</sequence>
<proteinExistence type="predicted"/>
<name>A0A1V0SGY5_9VIRU</name>
<accession>A0A1V0SGY5</accession>
<reference evidence="3" key="1">
    <citation type="journal article" date="2017" name="Science">
        <title>Giant viruses with an expanded complement of translation system components.</title>
        <authorList>
            <person name="Schulz F."/>
            <person name="Yutin N."/>
            <person name="Ivanova N.N."/>
            <person name="Ortega D.R."/>
            <person name="Lee T.K."/>
            <person name="Vierheilig J."/>
            <person name="Daims H."/>
            <person name="Horn M."/>
            <person name="Wagner M."/>
            <person name="Jensen G.J."/>
            <person name="Kyrpides N.C."/>
            <person name="Koonin E.V."/>
            <person name="Woyke T."/>
        </authorList>
    </citation>
    <scope>NUCLEOTIDE SEQUENCE</scope>
    <source>
        <strain evidence="3">HKV1</strain>
    </source>
</reference>
<feature type="region of interest" description="Disordered" evidence="2">
    <location>
        <begin position="143"/>
        <end position="170"/>
    </location>
</feature>
<gene>
    <name evidence="3" type="ORF">Hokovirus_3_258</name>
</gene>
<dbReference type="EMBL" id="KY684105">
    <property type="protein sequence ID" value="ARF10985.1"/>
    <property type="molecule type" value="Genomic_DNA"/>
</dbReference>
<keyword evidence="1" id="KW-0175">Coiled coil</keyword>
<feature type="coiled-coil region" evidence="1">
    <location>
        <begin position="32"/>
        <end position="66"/>
    </location>
</feature>
<evidence type="ECO:0000256" key="1">
    <source>
        <dbReference type="SAM" id="Coils"/>
    </source>
</evidence>